<dbReference type="AlphaFoldDB" id="A0A0B6YEC0"/>
<accession>A0A0B6YEC0</accession>
<sequence length="75" mass="8130">LSQALNSAGIGREVVEDVVRSTSRPLSRRSSTSETRVEARESLRGSRPPSIGADFVHGSPQSSLKHSQSMDAIYF</sequence>
<organism evidence="2">
    <name type="scientific">Arion vulgaris</name>
    <dbReference type="NCBI Taxonomy" id="1028688"/>
    <lineage>
        <taxon>Eukaryota</taxon>
        <taxon>Metazoa</taxon>
        <taxon>Spiralia</taxon>
        <taxon>Lophotrochozoa</taxon>
        <taxon>Mollusca</taxon>
        <taxon>Gastropoda</taxon>
        <taxon>Heterobranchia</taxon>
        <taxon>Euthyneura</taxon>
        <taxon>Panpulmonata</taxon>
        <taxon>Eupulmonata</taxon>
        <taxon>Stylommatophora</taxon>
        <taxon>Helicina</taxon>
        <taxon>Arionoidea</taxon>
        <taxon>Arionidae</taxon>
        <taxon>Arion</taxon>
    </lineage>
</organism>
<feature type="region of interest" description="Disordered" evidence="1">
    <location>
        <begin position="18"/>
        <end position="75"/>
    </location>
</feature>
<evidence type="ECO:0000313" key="2">
    <source>
        <dbReference type="EMBL" id="CEK54572.1"/>
    </source>
</evidence>
<feature type="compositionally biased region" description="Low complexity" evidence="1">
    <location>
        <begin position="20"/>
        <end position="34"/>
    </location>
</feature>
<reference evidence="2" key="1">
    <citation type="submission" date="2014-12" db="EMBL/GenBank/DDBJ databases">
        <title>Insight into the proteome of Arion vulgaris.</title>
        <authorList>
            <person name="Aradska J."/>
            <person name="Bulat T."/>
            <person name="Smidak R."/>
            <person name="Sarate P."/>
            <person name="Gangsoo J."/>
            <person name="Sialana F."/>
            <person name="Bilban M."/>
            <person name="Lubec G."/>
        </authorList>
    </citation>
    <scope>NUCLEOTIDE SEQUENCE</scope>
    <source>
        <tissue evidence="2">Skin</tissue>
    </source>
</reference>
<feature type="compositionally biased region" description="Basic and acidic residues" evidence="1">
    <location>
        <begin position="35"/>
        <end position="44"/>
    </location>
</feature>
<dbReference type="EMBL" id="HACG01007707">
    <property type="protein sequence ID" value="CEK54572.1"/>
    <property type="molecule type" value="Transcribed_RNA"/>
</dbReference>
<gene>
    <name evidence="2" type="primary">ORF23147</name>
</gene>
<protein>
    <submittedName>
        <fullName evidence="2">Uncharacterized protein</fullName>
    </submittedName>
</protein>
<feature type="compositionally biased region" description="Polar residues" evidence="1">
    <location>
        <begin position="59"/>
        <end position="75"/>
    </location>
</feature>
<feature type="non-terminal residue" evidence="2">
    <location>
        <position position="1"/>
    </location>
</feature>
<evidence type="ECO:0000256" key="1">
    <source>
        <dbReference type="SAM" id="MobiDB-lite"/>
    </source>
</evidence>
<proteinExistence type="predicted"/>
<name>A0A0B6YEC0_9EUPU</name>
<feature type="non-terminal residue" evidence="2">
    <location>
        <position position="75"/>
    </location>
</feature>